<dbReference type="Gene3D" id="2.40.10.340">
    <property type="entry name" value="Rod shape-determining protein MreC, domain 1"/>
    <property type="match status" value="1"/>
</dbReference>
<dbReference type="Proteomes" id="UP000231581">
    <property type="component" value="Unassembled WGS sequence"/>
</dbReference>
<dbReference type="InterPro" id="IPR055342">
    <property type="entry name" value="MreC_beta-barrel_core"/>
</dbReference>
<evidence type="ECO:0000256" key="3">
    <source>
        <dbReference type="ARBA" id="ARBA00022960"/>
    </source>
</evidence>
<dbReference type="Gene3D" id="2.40.10.350">
    <property type="entry name" value="Rod shape-determining protein MreC, domain 2"/>
    <property type="match status" value="1"/>
</dbReference>
<dbReference type="PANTHER" id="PTHR34138:SF1">
    <property type="entry name" value="CELL SHAPE-DETERMINING PROTEIN MREC"/>
    <property type="match status" value="1"/>
</dbReference>
<evidence type="ECO:0000256" key="2">
    <source>
        <dbReference type="ARBA" id="ARBA00013855"/>
    </source>
</evidence>
<evidence type="ECO:0000256" key="4">
    <source>
        <dbReference type="ARBA" id="ARBA00032089"/>
    </source>
</evidence>
<reference evidence="7 8" key="1">
    <citation type="submission" date="2017-09" db="EMBL/GenBank/DDBJ databases">
        <title>Depth-based differentiation of microbial function through sediment-hosted aquifers and enrichment of novel symbionts in the deep terrestrial subsurface.</title>
        <authorList>
            <person name="Probst A.J."/>
            <person name="Ladd B."/>
            <person name="Jarett J.K."/>
            <person name="Geller-Mcgrath D.E."/>
            <person name="Sieber C.M."/>
            <person name="Emerson J.B."/>
            <person name="Anantharaman K."/>
            <person name="Thomas B.C."/>
            <person name="Malmstrom R."/>
            <person name="Stieglmeier M."/>
            <person name="Klingl A."/>
            <person name="Woyke T."/>
            <person name="Ryan C.M."/>
            <person name="Banfield J.F."/>
        </authorList>
    </citation>
    <scope>NUCLEOTIDE SEQUENCE [LARGE SCALE GENOMIC DNA]</scope>
    <source>
        <strain evidence="7">CG22_combo_CG10-13_8_21_14_all_47_17</strain>
    </source>
</reference>
<dbReference type="InterPro" id="IPR042177">
    <property type="entry name" value="Cell/Rod_1"/>
</dbReference>
<dbReference type="InterPro" id="IPR042175">
    <property type="entry name" value="Cell/Rod_MreC_2"/>
</dbReference>
<evidence type="ECO:0000313" key="7">
    <source>
        <dbReference type="EMBL" id="PIP60483.1"/>
    </source>
</evidence>
<evidence type="ECO:0000259" key="6">
    <source>
        <dbReference type="Pfam" id="PF04085"/>
    </source>
</evidence>
<evidence type="ECO:0000313" key="8">
    <source>
        <dbReference type="Proteomes" id="UP000231581"/>
    </source>
</evidence>
<comment type="caution">
    <text evidence="7">The sequence shown here is derived from an EMBL/GenBank/DDBJ whole genome shotgun (WGS) entry which is preliminary data.</text>
</comment>
<feature type="coiled-coil region" evidence="5">
    <location>
        <begin position="63"/>
        <end position="100"/>
    </location>
</feature>
<feature type="domain" description="Rod shape-determining protein MreC beta-barrel core" evidence="6">
    <location>
        <begin position="109"/>
        <end position="256"/>
    </location>
</feature>
<dbReference type="AlphaFoldDB" id="A0A2H0BS36"/>
<gene>
    <name evidence="7" type="ORF">COX00_02980</name>
</gene>
<dbReference type="GO" id="GO:0005886">
    <property type="term" value="C:plasma membrane"/>
    <property type="evidence" value="ECO:0007669"/>
    <property type="project" value="TreeGrafter"/>
</dbReference>
<evidence type="ECO:0000256" key="1">
    <source>
        <dbReference type="ARBA" id="ARBA00009369"/>
    </source>
</evidence>
<proteinExistence type="inferred from homology"/>
<name>A0A2H0BS36_9BACT</name>
<keyword evidence="3" id="KW-0133">Cell shape</keyword>
<sequence length="265" mass="28902">MRLNRWLILLGAIILIVILGLAGLFKPVGNLIQTITLPVVSQLTRATEYVFDSAPESEKDAHIQDLESRLNNMTVDYVHLKALEEENRSLRAQAQFLETSGYDSVGARVIGRERQNGRSLLLVDRGSSDNVEIGQAVIAEEGIFIGKISQIRDRVATVELFTDPQSRVAASLQGNESLIGVVEGRGNGALALTFIPSGTEMSRDEIVVTAGTEEHVPGHLPLGVVNVVEGKPNDPFLEASIEPLLDLERVVFVNILRPAALRPRL</sequence>
<dbReference type="GO" id="GO:0008360">
    <property type="term" value="P:regulation of cell shape"/>
    <property type="evidence" value="ECO:0007669"/>
    <property type="project" value="UniProtKB-KW"/>
</dbReference>
<keyword evidence="5" id="KW-0175">Coiled coil</keyword>
<dbReference type="InterPro" id="IPR007221">
    <property type="entry name" value="MreC"/>
</dbReference>
<organism evidence="7 8">
    <name type="scientific">Candidatus Uhrbacteria bacterium CG22_combo_CG10-13_8_21_14_all_47_17</name>
    <dbReference type="NCBI Taxonomy" id="1975041"/>
    <lineage>
        <taxon>Bacteria</taxon>
        <taxon>Candidatus Uhriibacteriota</taxon>
    </lineage>
</organism>
<dbReference type="Pfam" id="PF04085">
    <property type="entry name" value="MreC"/>
    <property type="match status" value="1"/>
</dbReference>
<dbReference type="PIRSF" id="PIRSF038471">
    <property type="entry name" value="MreC"/>
    <property type="match status" value="1"/>
</dbReference>
<dbReference type="PANTHER" id="PTHR34138">
    <property type="entry name" value="CELL SHAPE-DETERMINING PROTEIN MREC"/>
    <property type="match status" value="1"/>
</dbReference>
<accession>A0A2H0BS36</accession>
<dbReference type="EMBL" id="PCSZ01000061">
    <property type="protein sequence ID" value="PIP60483.1"/>
    <property type="molecule type" value="Genomic_DNA"/>
</dbReference>
<evidence type="ECO:0000256" key="5">
    <source>
        <dbReference type="SAM" id="Coils"/>
    </source>
</evidence>
<protein>
    <recommendedName>
        <fullName evidence="2">Cell shape-determining protein MreC</fullName>
    </recommendedName>
    <alternativeName>
        <fullName evidence="4">Cell shape protein MreC</fullName>
    </alternativeName>
</protein>
<comment type="similarity">
    <text evidence="1">Belongs to the MreC family.</text>
</comment>